<dbReference type="RefSeq" id="WP_105043376.1">
    <property type="nucleotide sequence ID" value="NZ_MQWA01000001.1"/>
</dbReference>
<organism evidence="6 7">
    <name type="scientific">Rubritalea profundi</name>
    <dbReference type="NCBI Taxonomy" id="1658618"/>
    <lineage>
        <taxon>Bacteria</taxon>
        <taxon>Pseudomonadati</taxon>
        <taxon>Verrucomicrobiota</taxon>
        <taxon>Verrucomicrobiia</taxon>
        <taxon>Verrucomicrobiales</taxon>
        <taxon>Rubritaleaceae</taxon>
        <taxon>Rubritalea</taxon>
    </lineage>
</organism>
<dbReference type="Gene3D" id="3.20.20.80">
    <property type="entry name" value="Glycosidases"/>
    <property type="match status" value="1"/>
</dbReference>
<evidence type="ECO:0000256" key="2">
    <source>
        <dbReference type="ARBA" id="ARBA00023295"/>
    </source>
</evidence>
<protein>
    <submittedName>
        <fullName evidence="6">1,4-beta-xylanase</fullName>
    </submittedName>
</protein>
<dbReference type="EMBL" id="MQWA01000001">
    <property type="protein sequence ID" value="PQJ28888.1"/>
    <property type="molecule type" value="Genomic_DNA"/>
</dbReference>
<evidence type="ECO:0000256" key="3">
    <source>
        <dbReference type="RuleBase" id="RU361153"/>
    </source>
</evidence>
<feature type="signal peptide" evidence="4">
    <location>
        <begin position="1"/>
        <end position="20"/>
    </location>
</feature>
<dbReference type="GO" id="GO:0004553">
    <property type="term" value="F:hydrolase activity, hydrolyzing O-glycosyl compounds"/>
    <property type="evidence" value="ECO:0007669"/>
    <property type="project" value="InterPro"/>
</dbReference>
<evidence type="ECO:0000259" key="5">
    <source>
        <dbReference type="Pfam" id="PF00150"/>
    </source>
</evidence>
<sequence>MKSLILTGLLAMVTSFTSFAGPTIELPGRWSPEKANTWYDEQPWLVGCNFTPSTAINQLEMWQADTFDPKTIDRELGWAADIGMNTVRVYLHDMLWQQDSEGFLTRIDQFLGIADKHGIKTMFVLFDSCWASFPKLGKQPTPRPHRHNSGWVQSPNFNTLKDVTKHKSLKPYVTGVIGKFKNDPRVLCWDLYNEPGNGNSDDRIRKIRKEAICLILLEHTFRWSRELNPSQPLTCGGLWTGEWIGPNSTHLSKFILENSDIISFHNYEDLHKTIDRVGSIRPFGRPLLCTEYLARSVDSKFETHLPYFKKNKIAAYNWGLVAGKTQTQYPWASLSKKFTAEPKIWHHDILMPDGTPHIQSEVDLMKSLTSKKQIPSSQ</sequence>
<keyword evidence="2 3" id="KW-0326">Glycosidase</keyword>
<dbReference type="SUPFAM" id="SSF51445">
    <property type="entry name" value="(Trans)glycosidases"/>
    <property type="match status" value="1"/>
</dbReference>
<reference evidence="6 7" key="1">
    <citation type="submission" date="2016-12" db="EMBL/GenBank/DDBJ databases">
        <title>Study of bacterial adaptation to deep sea.</title>
        <authorList>
            <person name="Song J."/>
            <person name="Yoshizawa S."/>
            <person name="Kogure K."/>
        </authorList>
    </citation>
    <scope>NUCLEOTIDE SEQUENCE [LARGE SCALE GENOMIC DNA]</scope>
    <source>
        <strain evidence="6 7">SAORIC-165</strain>
    </source>
</reference>
<comment type="similarity">
    <text evidence="3">Belongs to the glycosyl hydrolase 5 (cellulase A) family.</text>
</comment>
<keyword evidence="6" id="KW-0624">Polysaccharide degradation</keyword>
<dbReference type="AlphaFoldDB" id="A0A2S7U1K1"/>
<proteinExistence type="inferred from homology"/>
<dbReference type="InterPro" id="IPR001547">
    <property type="entry name" value="Glyco_hydro_5"/>
</dbReference>
<keyword evidence="4" id="KW-0732">Signal</keyword>
<name>A0A2S7U1K1_9BACT</name>
<evidence type="ECO:0000313" key="7">
    <source>
        <dbReference type="Proteomes" id="UP000239907"/>
    </source>
</evidence>
<evidence type="ECO:0000256" key="1">
    <source>
        <dbReference type="ARBA" id="ARBA00022801"/>
    </source>
</evidence>
<evidence type="ECO:0000313" key="6">
    <source>
        <dbReference type="EMBL" id="PQJ28888.1"/>
    </source>
</evidence>
<gene>
    <name evidence="6" type="ORF">BSZ32_10550</name>
</gene>
<keyword evidence="7" id="KW-1185">Reference proteome</keyword>
<evidence type="ECO:0000256" key="4">
    <source>
        <dbReference type="SAM" id="SignalP"/>
    </source>
</evidence>
<accession>A0A2S7U1K1</accession>
<dbReference type="OrthoDB" id="142430at2"/>
<comment type="caution">
    <text evidence="6">The sequence shown here is derived from an EMBL/GenBank/DDBJ whole genome shotgun (WGS) entry which is preliminary data.</text>
</comment>
<dbReference type="Pfam" id="PF00150">
    <property type="entry name" value="Cellulase"/>
    <property type="match status" value="1"/>
</dbReference>
<feature type="domain" description="Glycoside hydrolase family 5" evidence="5">
    <location>
        <begin position="79"/>
        <end position="320"/>
    </location>
</feature>
<dbReference type="InterPro" id="IPR017853">
    <property type="entry name" value="GH"/>
</dbReference>
<dbReference type="GO" id="GO:0045493">
    <property type="term" value="P:xylan catabolic process"/>
    <property type="evidence" value="ECO:0007669"/>
    <property type="project" value="UniProtKB-KW"/>
</dbReference>
<keyword evidence="1 3" id="KW-0378">Hydrolase</keyword>
<keyword evidence="6" id="KW-0858">Xylan degradation</keyword>
<keyword evidence="6" id="KW-0119">Carbohydrate metabolism</keyword>
<feature type="chain" id="PRO_5015591293" evidence="4">
    <location>
        <begin position="21"/>
        <end position="378"/>
    </location>
</feature>
<dbReference type="Proteomes" id="UP000239907">
    <property type="component" value="Unassembled WGS sequence"/>
</dbReference>